<comment type="caution">
    <text evidence="2">The sequence shown here is derived from an EMBL/GenBank/DDBJ whole genome shotgun (WGS) entry which is preliminary data.</text>
</comment>
<keyword evidence="1" id="KW-0812">Transmembrane</keyword>
<evidence type="ECO:0000256" key="1">
    <source>
        <dbReference type="SAM" id="Phobius"/>
    </source>
</evidence>
<protein>
    <submittedName>
        <fullName evidence="2">Uncharacterized protein</fullName>
    </submittedName>
</protein>
<evidence type="ECO:0000313" key="2">
    <source>
        <dbReference type="EMBL" id="MFD2308827.1"/>
    </source>
</evidence>
<feature type="transmembrane region" description="Helical" evidence="1">
    <location>
        <begin position="12"/>
        <end position="30"/>
    </location>
</feature>
<sequence>MSLDFFRGEWRRLLVDTLVVLIGVLAALVLNNVREDIMAKQAARGATARLVQEVADNAEALRDTREVTQRRLLALRELREELPADKSLRELVDRFHGYWVVELNASSWEYLSRSALADSVDPDLLQQAFALYKVNRRFDQLNGQIQNFVYSETFVSPDAAATALNISEAIMTQQLRWSRELLPQYEEFLDHYAEEGPGGQKKVALK</sequence>
<proteinExistence type="predicted"/>
<accession>A0ABW5E687</accession>
<organism evidence="2 3">
    <name type="scientific">Microbulbifer halophilus</name>
    <dbReference type="NCBI Taxonomy" id="453963"/>
    <lineage>
        <taxon>Bacteria</taxon>
        <taxon>Pseudomonadati</taxon>
        <taxon>Pseudomonadota</taxon>
        <taxon>Gammaproteobacteria</taxon>
        <taxon>Cellvibrionales</taxon>
        <taxon>Microbulbiferaceae</taxon>
        <taxon>Microbulbifer</taxon>
    </lineage>
</organism>
<evidence type="ECO:0000313" key="3">
    <source>
        <dbReference type="Proteomes" id="UP001597425"/>
    </source>
</evidence>
<dbReference type="Proteomes" id="UP001597425">
    <property type="component" value="Unassembled WGS sequence"/>
</dbReference>
<keyword evidence="3" id="KW-1185">Reference proteome</keyword>
<gene>
    <name evidence="2" type="ORF">ACFSKX_00175</name>
</gene>
<keyword evidence="1" id="KW-1133">Transmembrane helix</keyword>
<dbReference type="RefSeq" id="WP_265722452.1">
    <property type="nucleotide sequence ID" value="NZ_JAPIVK010000023.1"/>
</dbReference>
<keyword evidence="1" id="KW-0472">Membrane</keyword>
<reference evidence="3" key="1">
    <citation type="journal article" date="2019" name="Int. J. Syst. Evol. Microbiol.">
        <title>The Global Catalogue of Microorganisms (GCM) 10K type strain sequencing project: providing services to taxonomists for standard genome sequencing and annotation.</title>
        <authorList>
            <consortium name="The Broad Institute Genomics Platform"/>
            <consortium name="The Broad Institute Genome Sequencing Center for Infectious Disease"/>
            <person name="Wu L."/>
            <person name="Ma J."/>
        </authorList>
    </citation>
    <scope>NUCLEOTIDE SEQUENCE [LARGE SCALE GENOMIC DNA]</scope>
    <source>
        <strain evidence="3">KCTC 12848</strain>
    </source>
</reference>
<name>A0ABW5E687_9GAMM</name>
<dbReference type="EMBL" id="JBHUJD010000001">
    <property type="protein sequence ID" value="MFD2308827.1"/>
    <property type="molecule type" value="Genomic_DNA"/>
</dbReference>